<feature type="compositionally biased region" description="Low complexity" evidence="1">
    <location>
        <begin position="208"/>
        <end position="219"/>
    </location>
</feature>
<evidence type="ECO:0000313" key="4">
    <source>
        <dbReference type="Proteomes" id="UP000605099"/>
    </source>
</evidence>
<dbReference type="Proteomes" id="UP000605099">
    <property type="component" value="Unassembled WGS sequence"/>
</dbReference>
<evidence type="ECO:0000313" key="3">
    <source>
        <dbReference type="EMBL" id="GGN49759.1"/>
    </source>
</evidence>
<sequence length="233" mass="25058">MPGAFFVRFERFLVRANLVALAALLVLLITIVGFGIAEYTRSDDRYSEQFVRSTEPRGEILKGPQGKITLYARQDSDSEAQRDIRFVDMQSGKVVALADDRDAKIYGAGSVATFGYVGLVKTGEQSGRPIFDFVFVRFSDMSRHVVASAIDALDAVTRLDDASFSAIVWDSAIKARFVIVDAKAAKIVTSRSLDFSDADAGRTGTGSAEQGAQQAAAAAQEAANAAAPINKFD</sequence>
<gene>
    <name evidence="3" type="ORF">GCM10011349_20740</name>
</gene>
<protein>
    <submittedName>
        <fullName evidence="3">Uncharacterized protein</fullName>
    </submittedName>
</protein>
<evidence type="ECO:0000256" key="1">
    <source>
        <dbReference type="SAM" id="MobiDB-lite"/>
    </source>
</evidence>
<keyword evidence="2" id="KW-0472">Membrane</keyword>
<keyword evidence="4" id="KW-1185">Reference proteome</keyword>
<feature type="transmembrane region" description="Helical" evidence="2">
    <location>
        <begin position="12"/>
        <end position="37"/>
    </location>
</feature>
<keyword evidence="2" id="KW-0812">Transmembrane</keyword>
<name>A0ABQ2JLF7_9SPHN</name>
<comment type="caution">
    <text evidence="3">The sequence shown here is derived from an EMBL/GenBank/DDBJ whole genome shotgun (WGS) entry which is preliminary data.</text>
</comment>
<reference evidence="4" key="1">
    <citation type="journal article" date="2019" name="Int. J. Syst. Evol. Microbiol.">
        <title>The Global Catalogue of Microorganisms (GCM) 10K type strain sequencing project: providing services to taxonomists for standard genome sequencing and annotation.</title>
        <authorList>
            <consortium name="The Broad Institute Genomics Platform"/>
            <consortium name="The Broad Institute Genome Sequencing Center for Infectious Disease"/>
            <person name="Wu L."/>
            <person name="Ma J."/>
        </authorList>
    </citation>
    <scope>NUCLEOTIDE SEQUENCE [LARGE SCALE GENOMIC DNA]</scope>
    <source>
        <strain evidence="4">CGMCC 1.6784</strain>
    </source>
</reference>
<evidence type="ECO:0000256" key="2">
    <source>
        <dbReference type="SAM" id="Phobius"/>
    </source>
</evidence>
<feature type="region of interest" description="Disordered" evidence="1">
    <location>
        <begin position="198"/>
        <end position="219"/>
    </location>
</feature>
<proteinExistence type="predicted"/>
<dbReference type="EMBL" id="BMLK01000008">
    <property type="protein sequence ID" value="GGN49759.1"/>
    <property type="molecule type" value="Genomic_DNA"/>
</dbReference>
<keyword evidence="2" id="KW-1133">Transmembrane helix</keyword>
<accession>A0ABQ2JLF7</accession>
<organism evidence="3 4">
    <name type="scientific">Novosphingobium indicum</name>
    <dbReference type="NCBI Taxonomy" id="462949"/>
    <lineage>
        <taxon>Bacteria</taxon>
        <taxon>Pseudomonadati</taxon>
        <taxon>Pseudomonadota</taxon>
        <taxon>Alphaproteobacteria</taxon>
        <taxon>Sphingomonadales</taxon>
        <taxon>Sphingomonadaceae</taxon>
        <taxon>Novosphingobium</taxon>
    </lineage>
</organism>